<feature type="transmembrane region" description="Helical" evidence="7">
    <location>
        <begin position="423"/>
        <end position="447"/>
    </location>
</feature>
<evidence type="ECO:0000256" key="5">
    <source>
        <dbReference type="ARBA" id="ARBA00022989"/>
    </source>
</evidence>
<protein>
    <submittedName>
        <fullName evidence="9">Adenylate/guanylate cyclase domain-containing protein</fullName>
    </submittedName>
</protein>
<keyword evidence="5 7" id="KW-1133">Transmembrane helix</keyword>
<dbReference type="SMART" id="SM01080">
    <property type="entry name" value="CHASE2"/>
    <property type="match status" value="1"/>
</dbReference>
<keyword evidence="3" id="KW-1003">Cell membrane</keyword>
<evidence type="ECO:0000313" key="9">
    <source>
        <dbReference type="EMBL" id="ROH89158.1"/>
    </source>
</evidence>
<dbReference type="PROSITE" id="PS50125">
    <property type="entry name" value="GUANYLATE_CYCLASE_2"/>
    <property type="match status" value="1"/>
</dbReference>
<evidence type="ECO:0000256" key="6">
    <source>
        <dbReference type="ARBA" id="ARBA00023136"/>
    </source>
</evidence>
<accession>A0A3N0V9Z8</accession>
<dbReference type="InterPro" id="IPR007890">
    <property type="entry name" value="CHASE2"/>
</dbReference>
<comment type="caution">
    <text evidence="9">The sequence shown here is derived from an EMBL/GenBank/DDBJ whole genome shotgun (WGS) entry which is preliminary data.</text>
</comment>
<dbReference type="PANTHER" id="PTHR43081:SF1">
    <property type="entry name" value="ADENYLATE CYCLASE, TERMINAL-DIFFERENTIATION SPECIFIC"/>
    <property type="match status" value="1"/>
</dbReference>
<dbReference type="AlphaFoldDB" id="A0A3N0V9Z8"/>
<dbReference type="InterPro" id="IPR029787">
    <property type="entry name" value="Nucleotide_cyclase"/>
</dbReference>
<dbReference type="InterPro" id="IPR001054">
    <property type="entry name" value="A/G_cyclase"/>
</dbReference>
<evidence type="ECO:0000256" key="4">
    <source>
        <dbReference type="ARBA" id="ARBA00022692"/>
    </source>
</evidence>
<feature type="transmembrane region" description="Helical" evidence="7">
    <location>
        <begin position="370"/>
        <end position="389"/>
    </location>
</feature>
<reference evidence="9 10" key="1">
    <citation type="submission" date="2018-10" db="EMBL/GenBank/DDBJ databases">
        <authorList>
            <person name="Chen W.-M."/>
        </authorList>
    </citation>
    <scope>NUCLEOTIDE SEQUENCE [LARGE SCALE GENOMIC DNA]</scope>
    <source>
        <strain evidence="9 10">THS-13</strain>
    </source>
</reference>
<dbReference type="Proteomes" id="UP000282106">
    <property type="component" value="Unassembled WGS sequence"/>
</dbReference>
<evidence type="ECO:0000256" key="2">
    <source>
        <dbReference type="ARBA" id="ARBA00005381"/>
    </source>
</evidence>
<dbReference type="GO" id="GO:0004016">
    <property type="term" value="F:adenylate cyclase activity"/>
    <property type="evidence" value="ECO:0007669"/>
    <property type="project" value="UniProtKB-ARBA"/>
</dbReference>
<dbReference type="InParanoid" id="A0A3N0V9Z8"/>
<dbReference type="Pfam" id="PF00211">
    <property type="entry name" value="Guanylate_cyc"/>
    <property type="match status" value="1"/>
</dbReference>
<evidence type="ECO:0000313" key="10">
    <source>
        <dbReference type="Proteomes" id="UP000282106"/>
    </source>
</evidence>
<keyword evidence="6 7" id="KW-0472">Membrane</keyword>
<comment type="similarity">
    <text evidence="2">Belongs to the adenylyl cyclase class-3 family.</text>
</comment>
<keyword evidence="10" id="KW-1185">Reference proteome</keyword>
<sequence length="744" mass="81304">MSTRTLIRLGLAAGLFLLFLAHVARLLPLGLVDALERATYDARVVLTMPNTVDQQVVVIDIDEKSLAAEGQWQSWTRDKFARLVSQAFDRYQVRALGFDIVFAEPDTRGGQDLLNRLARQELADLPGFAERVVGLAPSLDYDGQFGAALKGKAVVLGMVFKQAGEADPTAGVGRLGPAVVDANTVKLLDIPFVEQTGYTGNLPVLQDNAVSAGFFDNSQSLEVDGVFRRISLVQRYHGALYPALALELTRQALGAPPVQFEFDPPEARSAANLEALRIGAVRVPVDERVTAYVPYRGRSPSFDYISATEVIHGTADAARLRGKVALVGTTAAGLKDLRVTPVGQADPGVEVHANLVSGMLDGRVKHKAPYYDGIHAVLLLLIALALALGATRLSPLANGALTLGLIAGLIALAFGLWSGANFIIPLGTPVLFALVLFLLLSFYGYFIESRGKREISKLFGEYIPPELVEEMAANPQAVSMEGEKRQMTVLFSDVRGFTTISEKLDSKELTDLMNRFLTPLTKVIQQHRGTIDKYMGDAIMAFWGAPLKDANHASNALKAGLEMTQAVRGLDAEFEKKGWPKLYIGVGLNTGEMVVGNMGSEFRRAYTVMGDAVNLGSRLEGLTKEYGVYMIVSEATRNAGPQDWAYRELDSVRVKGKNEPVAIYEPLGPKDQLDPGLRNDLARHRGAMKLYRAQLWDQAEAEFFNLSQGGRAHRIYELFLERILFLRDNPPGPDWDGAFTFTHK</sequence>
<evidence type="ECO:0000256" key="3">
    <source>
        <dbReference type="ARBA" id="ARBA00022475"/>
    </source>
</evidence>
<comment type="subcellular location">
    <subcellularLocation>
        <location evidence="1">Cell envelope</location>
    </subcellularLocation>
</comment>
<dbReference type="CDD" id="cd07302">
    <property type="entry name" value="CHD"/>
    <property type="match status" value="1"/>
</dbReference>
<dbReference type="PANTHER" id="PTHR43081">
    <property type="entry name" value="ADENYLATE CYCLASE, TERMINAL-DIFFERENTIATION SPECIFIC-RELATED"/>
    <property type="match status" value="1"/>
</dbReference>
<proteinExistence type="inferred from homology"/>
<dbReference type="InterPro" id="IPR050697">
    <property type="entry name" value="Adenylyl/Guanylyl_Cyclase_3/4"/>
</dbReference>
<name>A0A3N0V9Z8_9GAMM</name>
<dbReference type="SUPFAM" id="SSF55073">
    <property type="entry name" value="Nucleotide cyclase"/>
    <property type="match status" value="1"/>
</dbReference>
<dbReference type="SMART" id="SM00044">
    <property type="entry name" value="CYCc"/>
    <property type="match status" value="1"/>
</dbReference>
<evidence type="ECO:0000256" key="7">
    <source>
        <dbReference type="SAM" id="Phobius"/>
    </source>
</evidence>
<dbReference type="GO" id="GO:0035556">
    <property type="term" value="P:intracellular signal transduction"/>
    <property type="evidence" value="ECO:0007669"/>
    <property type="project" value="InterPro"/>
</dbReference>
<dbReference type="Pfam" id="PF05226">
    <property type="entry name" value="CHASE2"/>
    <property type="match status" value="1"/>
</dbReference>
<feature type="transmembrane region" description="Helical" evidence="7">
    <location>
        <begin position="396"/>
        <end position="417"/>
    </location>
</feature>
<dbReference type="GO" id="GO:0030313">
    <property type="term" value="C:cell envelope"/>
    <property type="evidence" value="ECO:0007669"/>
    <property type="project" value="UniProtKB-SubCell"/>
</dbReference>
<evidence type="ECO:0000256" key="1">
    <source>
        <dbReference type="ARBA" id="ARBA00004196"/>
    </source>
</evidence>
<feature type="domain" description="Guanylate cyclase" evidence="8">
    <location>
        <begin position="488"/>
        <end position="620"/>
    </location>
</feature>
<dbReference type="Gene3D" id="3.30.70.1230">
    <property type="entry name" value="Nucleotide cyclase"/>
    <property type="match status" value="1"/>
</dbReference>
<dbReference type="GO" id="GO:0006171">
    <property type="term" value="P:cAMP biosynthetic process"/>
    <property type="evidence" value="ECO:0007669"/>
    <property type="project" value="TreeGrafter"/>
</dbReference>
<dbReference type="EMBL" id="RJVO01000005">
    <property type="protein sequence ID" value="ROH89158.1"/>
    <property type="molecule type" value="Genomic_DNA"/>
</dbReference>
<gene>
    <name evidence="9" type="ORF">ED208_12175</name>
</gene>
<dbReference type="RefSeq" id="WP_123212180.1">
    <property type="nucleotide sequence ID" value="NZ_RJVO01000005.1"/>
</dbReference>
<dbReference type="FunFam" id="3.30.70.1230:FF:000016">
    <property type="entry name" value="Adenylate/guanylate cyclase domain-containing protein"/>
    <property type="match status" value="1"/>
</dbReference>
<keyword evidence="4 7" id="KW-0812">Transmembrane</keyword>
<organism evidence="9 10">
    <name type="scientific">Stagnimonas aquatica</name>
    <dbReference type="NCBI Taxonomy" id="2689987"/>
    <lineage>
        <taxon>Bacteria</taxon>
        <taxon>Pseudomonadati</taxon>
        <taxon>Pseudomonadota</taxon>
        <taxon>Gammaproteobacteria</taxon>
        <taxon>Nevskiales</taxon>
        <taxon>Nevskiaceae</taxon>
        <taxon>Stagnimonas</taxon>
    </lineage>
</organism>
<evidence type="ECO:0000259" key="8">
    <source>
        <dbReference type="PROSITE" id="PS50125"/>
    </source>
</evidence>